<keyword evidence="1" id="KW-0812">Transmembrane</keyword>
<sequence length="109" mass="12733">MINMNSFYLEQSVATVINHYYNRDVVSLMKRSMIRNTLKFLPWQFGHMSTIYGIYYGFDSLFPVIYLMLSIGLAGKYIVMAFTRKDGRHLADLIAGSMVVKKRFTKMKK</sequence>
<dbReference type="AlphaFoldDB" id="A0A1G9E4Z8"/>
<accession>A0A1G9E4Z8</accession>
<evidence type="ECO:0000313" key="3">
    <source>
        <dbReference type="Proteomes" id="UP000199433"/>
    </source>
</evidence>
<keyword evidence="3" id="KW-1185">Reference proteome</keyword>
<evidence type="ECO:0000313" key="2">
    <source>
        <dbReference type="EMBL" id="SDK71183.1"/>
    </source>
</evidence>
<dbReference type="STRING" id="426701.SAMN04488098_10545"/>
<keyword evidence="1" id="KW-0472">Membrane</keyword>
<feature type="transmembrane region" description="Helical" evidence="1">
    <location>
        <begin position="64"/>
        <end position="83"/>
    </location>
</feature>
<gene>
    <name evidence="2" type="ORF">SAMN04488098_10545</name>
</gene>
<dbReference type="Proteomes" id="UP000199433">
    <property type="component" value="Unassembled WGS sequence"/>
</dbReference>
<organism evidence="2 3">
    <name type="scientific">Alkalibacterium thalassium</name>
    <dbReference type="NCBI Taxonomy" id="426701"/>
    <lineage>
        <taxon>Bacteria</taxon>
        <taxon>Bacillati</taxon>
        <taxon>Bacillota</taxon>
        <taxon>Bacilli</taxon>
        <taxon>Lactobacillales</taxon>
        <taxon>Carnobacteriaceae</taxon>
        <taxon>Alkalibacterium</taxon>
    </lineage>
</organism>
<evidence type="ECO:0000256" key="1">
    <source>
        <dbReference type="SAM" id="Phobius"/>
    </source>
</evidence>
<keyword evidence="1" id="KW-1133">Transmembrane helix</keyword>
<dbReference type="EMBL" id="FNFK01000054">
    <property type="protein sequence ID" value="SDK71183.1"/>
    <property type="molecule type" value="Genomic_DNA"/>
</dbReference>
<name>A0A1G9E4Z8_9LACT</name>
<proteinExistence type="predicted"/>
<reference evidence="3" key="1">
    <citation type="submission" date="2016-10" db="EMBL/GenBank/DDBJ databases">
        <authorList>
            <person name="Varghese N."/>
            <person name="Submissions S."/>
        </authorList>
    </citation>
    <scope>NUCLEOTIDE SEQUENCE [LARGE SCALE GENOMIC DNA]</scope>
    <source>
        <strain evidence="3">DSM 19181</strain>
    </source>
</reference>
<protein>
    <submittedName>
        <fullName evidence="2">Uncharacterized protein</fullName>
    </submittedName>
</protein>